<keyword evidence="1" id="KW-0233">DNA recombination</keyword>
<comment type="catalytic activity">
    <reaction evidence="1">
        <text>ATP + H2O = ADP + phosphate + H(+)</text>
        <dbReference type="Rhea" id="RHEA:13065"/>
        <dbReference type="ChEBI" id="CHEBI:15377"/>
        <dbReference type="ChEBI" id="CHEBI:15378"/>
        <dbReference type="ChEBI" id="CHEBI:30616"/>
        <dbReference type="ChEBI" id="CHEBI:43474"/>
        <dbReference type="ChEBI" id="CHEBI:456216"/>
        <dbReference type="EC" id="5.6.2.3"/>
    </reaction>
</comment>
<dbReference type="Proteomes" id="UP000276133">
    <property type="component" value="Unassembled WGS sequence"/>
</dbReference>
<dbReference type="GO" id="GO:0006281">
    <property type="term" value="P:DNA repair"/>
    <property type="evidence" value="ECO:0007669"/>
    <property type="project" value="UniProtKB-KW"/>
</dbReference>
<dbReference type="AlphaFoldDB" id="A0A3M7P3U6"/>
<organism evidence="3 4">
    <name type="scientific">Brachionus plicatilis</name>
    <name type="common">Marine rotifer</name>
    <name type="synonym">Brachionus muelleri</name>
    <dbReference type="NCBI Taxonomy" id="10195"/>
    <lineage>
        <taxon>Eukaryota</taxon>
        <taxon>Metazoa</taxon>
        <taxon>Spiralia</taxon>
        <taxon>Gnathifera</taxon>
        <taxon>Rotifera</taxon>
        <taxon>Eurotatoria</taxon>
        <taxon>Monogononta</taxon>
        <taxon>Pseudotrocha</taxon>
        <taxon>Ploima</taxon>
        <taxon>Brachionidae</taxon>
        <taxon>Brachionus</taxon>
    </lineage>
</organism>
<name>A0A3M7P3U6_BRAPC</name>
<feature type="non-terminal residue" evidence="3">
    <location>
        <position position="1"/>
    </location>
</feature>
<evidence type="ECO:0000259" key="2">
    <source>
        <dbReference type="Pfam" id="PF05970"/>
    </source>
</evidence>
<dbReference type="GO" id="GO:0016887">
    <property type="term" value="F:ATP hydrolysis activity"/>
    <property type="evidence" value="ECO:0007669"/>
    <property type="project" value="RHEA"/>
</dbReference>
<dbReference type="PANTHER" id="PTHR47642:SF6">
    <property type="entry name" value="ATP-DEPENDENT DNA HELICASE"/>
    <property type="match status" value="1"/>
</dbReference>
<dbReference type="GO" id="GO:0006310">
    <property type="term" value="P:DNA recombination"/>
    <property type="evidence" value="ECO:0007669"/>
    <property type="project" value="UniProtKB-KW"/>
</dbReference>
<dbReference type="InterPro" id="IPR027417">
    <property type="entry name" value="P-loop_NTPase"/>
</dbReference>
<dbReference type="EC" id="5.6.2.3" evidence="1"/>
<evidence type="ECO:0000313" key="4">
    <source>
        <dbReference type="Proteomes" id="UP000276133"/>
    </source>
</evidence>
<dbReference type="InterPro" id="IPR051055">
    <property type="entry name" value="PIF1_helicase"/>
</dbReference>
<comment type="caution">
    <text evidence="3">The sequence shown here is derived from an EMBL/GenBank/DDBJ whole genome shotgun (WGS) entry which is preliminary data.</text>
</comment>
<accession>A0A3M7P3U6</accession>
<protein>
    <recommendedName>
        <fullName evidence="1">ATP-dependent DNA helicase</fullName>
        <ecNumber evidence="1">5.6.2.3</ecNumber>
    </recommendedName>
</protein>
<dbReference type="OrthoDB" id="10060396at2759"/>
<evidence type="ECO:0000256" key="1">
    <source>
        <dbReference type="RuleBase" id="RU363044"/>
    </source>
</evidence>
<dbReference type="InterPro" id="IPR010285">
    <property type="entry name" value="DNA_helicase_pif1-like_DEAD"/>
</dbReference>
<dbReference type="GO" id="GO:0043139">
    <property type="term" value="F:5'-3' DNA helicase activity"/>
    <property type="evidence" value="ECO:0007669"/>
    <property type="project" value="UniProtKB-EC"/>
</dbReference>
<reference evidence="3 4" key="1">
    <citation type="journal article" date="2018" name="Sci. Rep.">
        <title>Genomic signatures of local adaptation to the degree of environmental predictability in rotifers.</title>
        <authorList>
            <person name="Franch-Gras L."/>
            <person name="Hahn C."/>
            <person name="Garcia-Roger E.M."/>
            <person name="Carmona M.J."/>
            <person name="Serra M."/>
            <person name="Gomez A."/>
        </authorList>
    </citation>
    <scope>NUCLEOTIDE SEQUENCE [LARGE SCALE GENOMIC DNA]</scope>
    <source>
        <strain evidence="3">HYR1</strain>
    </source>
</reference>
<sequence length="295" mass="33927">YSSWEIKDINEMRNLDTACQRWNEFLKTASKDILDSVCFTNELSKQLQEARKEIDPIFEPENFQDKWMELAEIRPSNISEDADEIIGDKNYDFLSHRKNYTNEELQLIENDWITKQKVFSDEIDNEEELPDVNSNNLNTKQRLCYDMVNHYSNKQKQLNLIINGTAGTGKSYTIYALSKLLKNKVKRCAPTAKAAYLIKGETIHSLFEINGSSIKNKSIEIKSKKLRKLQEKFKGITHVIIDEYSMLSQAMFGLIDNRLRQATGKLEELFGGLSIILTGDPGQLLPVGGSPLYHY</sequence>
<keyword evidence="1 3" id="KW-0347">Helicase</keyword>
<dbReference type="SUPFAM" id="SSF52540">
    <property type="entry name" value="P-loop containing nucleoside triphosphate hydrolases"/>
    <property type="match status" value="1"/>
</dbReference>
<feature type="domain" description="DNA helicase Pif1-like DEAD-box helicase" evidence="2">
    <location>
        <begin position="137"/>
        <end position="287"/>
    </location>
</feature>
<dbReference type="PANTHER" id="PTHR47642">
    <property type="entry name" value="ATP-DEPENDENT DNA HELICASE"/>
    <property type="match status" value="1"/>
</dbReference>
<dbReference type="Gene3D" id="3.40.50.300">
    <property type="entry name" value="P-loop containing nucleotide triphosphate hydrolases"/>
    <property type="match status" value="1"/>
</dbReference>
<keyword evidence="1" id="KW-0227">DNA damage</keyword>
<comment type="cofactor">
    <cofactor evidence="1">
        <name>Mg(2+)</name>
        <dbReference type="ChEBI" id="CHEBI:18420"/>
    </cofactor>
</comment>
<keyword evidence="1" id="KW-0547">Nucleotide-binding</keyword>
<comment type="similarity">
    <text evidence="1">Belongs to the helicase family.</text>
</comment>
<keyword evidence="1" id="KW-0067">ATP-binding</keyword>
<keyword evidence="1 3" id="KW-0378">Hydrolase</keyword>
<dbReference type="STRING" id="10195.A0A3M7P3U6"/>
<dbReference type="GO" id="GO:0000723">
    <property type="term" value="P:telomere maintenance"/>
    <property type="evidence" value="ECO:0007669"/>
    <property type="project" value="InterPro"/>
</dbReference>
<gene>
    <name evidence="3" type="ORF">BpHYR1_009339</name>
</gene>
<dbReference type="EMBL" id="REGN01013881">
    <property type="protein sequence ID" value="RMZ93354.1"/>
    <property type="molecule type" value="Genomic_DNA"/>
</dbReference>
<dbReference type="GO" id="GO:0005524">
    <property type="term" value="F:ATP binding"/>
    <property type="evidence" value="ECO:0007669"/>
    <property type="project" value="UniProtKB-KW"/>
</dbReference>
<evidence type="ECO:0000313" key="3">
    <source>
        <dbReference type="EMBL" id="RMZ93354.1"/>
    </source>
</evidence>
<dbReference type="Pfam" id="PF05970">
    <property type="entry name" value="PIF1"/>
    <property type="match status" value="1"/>
</dbReference>
<keyword evidence="4" id="KW-1185">Reference proteome</keyword>
<feature type="non-terminal residue" evidence="3">
    <location>
        <position position="295"/>
    </location>
</feature>
<keyword evidence="1" id="KW-0234">DNA repair</keyword>
<proteinExistence type="inferred from homology"/>